<dbReference type="PANTHER" id="PTHR43031">
    <property type="entry name" value="FAD-DEPENDENT OXIDOREDUCTASE"/>
    <property type="match status" value="1"/>
</dbReference>
<dbReference type="InterPro" id="IPR001763">
    <property type="entry name" value="Rhodanese-like_dom"/>
</dbReference>
<evidence type="ECO:0000259" key="1">
    <source>
        <dbReference type="PROSITE" id="PS50206"/>
    </source>
</evidence>
<evidence type="ECO:0000313" key="2">
    <source>
        <dbReference type="EMBL" id="KRK37926.1"/>
    </source>
</evidence>
<dbReference type="SMART" id="SM00450">
    <property type="entry name" value="RHOD"/>
    <property type="match status" value="1"/>
</dbReference>
<evidence type="ECO:0000313" key="3">
    <source>
        <dbReference type="Proteomes" id="UP000050909"/>
    </source>
</evidence>
<dbReference type="EMBL" id="AZCV01000002">
    <property type="protein sequence ID" value="KRK37926.1"/>
    <property type="molecule type" value="Genomic_DNA"/>
</dbReference>
<dbReference type="InterPro" id="IPR036873">
    <property type="entry name" value="Rhodanese-like_dom_sf"/>
</dbReference>
<feature type="domain" description="Rhodanese" evidence="1">
    <location>
        <begin position="23"/>
        <end position="107"/>
    </location>
</feature>
<proteinExistence type="predicted"/>
<gene>
    <name evidence="2" type="ORF">FC62_GL000692</name>
</gene>
<dbReference type="Gene3D" id="3.40.250.10">
    <property type="entry name" value="Rhodanese-like domain"/>
    <property type="match status" value="1"/>
</dbReference>
<sequence>MRKKMVFSMSKQMSMSDFYENIFPSNPPIVDVREAPEFNSGHIPGSINIPIRDIVTYLGRIDSEQTYYFVAHTDHRSQVVTAFLASQEFDVVELVGGIKAWPGQLEQ</sequence>
<organism evidence="2 3">
    <name type="scientific">Amylolactobacillus amylotrophicus DSM 20534</name>
    <dbReference type="NCBI Taxonomy" id="1423722"/>
    <lineage>
        <taxon>Bacteria</taxon>
        <taxon>Bacillati</taxon>
        <taxon>Bacillota</taxon>
        <taxon>Bacilli</taxon>
        <taxon>Lactobacillales</taxon>
        <taxon>Lactobacillaceae</taxon>
        <taxon>Amylolactobacillus</taxon>
    </lineage>
</organism>
<dbReference type="Proteomes" id="UP000050909">
    <property type="component" value="Unassembled WGS sequence"/>
</dbReference>
<accession>A0A0R1GUM0</accession>
<protein>
    <recommendedName>
        <fullName evidence="1">Rhodanese domain-containing protein</fullName>
    </recommendedName>
</protein>
<comment type="caution">
    <text evidence="2">The sequence shown here is derived from an EMBL/GenBank/DDBJ whole genome shotgun (WGS) entry which is preliminary data.</text>
</comment>
<keyword evidence="3" id="KW-1185">Reference proteome</keyword>
<dbReference type="SUPFAM" id="SSF52821">
    <property type="entry name" value="Rhodanese/Cell cycle control phosphatase"/>
    <property type="match status" value="1"/>
</dbReference>
<dbReference type="PROSITE" id="PS50206">
    <property type="entry name" value="RHODANESE_3"/>
    <property type="match status" value="1"/>
</dbReference>
<dbReference type="CDD" id="cd00158">
    <property type="entry name" value="RHOD"/>
    <property type="match status" value="1"/>
</dbReference>
<dbReference type="PATRIC" id="fig|1423722.3.peg.708"/>
<reference evidence="2 3" key="1">
    <citation type="journal article" date="2015" name="Genome Announc.">
        <title>Expanding the biotechnology potential of lactobacilli through comparative genomics of 213 strains and associated genera.</title>
        <authorList>
            <person name="Sun Z."/>
            <person name="Harris H.M."/>
            <person name="McCann A."/>
            <person name="Guo C."/>
            <person name="Argimon S."/>
            <person name="Zhang W."/>
            <person name="Yang X."/>
            <person name="Jeffery I.B."/>
            <person name="Cooney J.C."/>
            <person name="Kagawa T.F."/>
            <person name="Liu W."/>
            <person name="Song Y."/>
            <person name="Salvetti E."/>
            <person name="Wrobel A."/>
            <person name="Rasinkangas P."/>
            <person name="Parkhill J."/>
            <person name="Rea M.C."/>
            <person name="O'Sullivan O."/>
            <person name="Ritari J."/>
            <person name="Douillard F.P."/>
            <person name="Paul Ross R."/>
            <person name="Yang R."/>
            <person name="Briner A.E."/>
            <person name="Felis G.E."/>
            <person name="de Vos W.M."/>
            <person name="Barrangou R."/>
            <person name="Klaenhammer T.R."/>
            <person name="Caufield P.W."/>
            <person name="Cui Y."/>
            <person name="Zhang H."/>
            <person name="O'Toole P.W."/>
        </authorList>
    </citation>
    <scope>NUCLEOTIDE SEQUENCE [LARGE SCALE GENOMIC DNA]</scope>
    <source>
        <strain evidence="2 3">DSM 20534</strain>
    </source>
</reference>
<dbReference type="InterPro" id="IPR050229">
    <property type="entry name" value="GlpE_sulfurtransferase"/>
</dbReference>
<dbReference type="AlphaFoldDB" id="A0A0R1GUM0"/>
<dbReference type="Pfam" id="PF00581">
    <property type="entry name" value="Rhodanese"/>
    <property type="match status" value="1"/>
</dbReference>
<dbReference type="PANTHER" id="PTHR43031:SF1">
    <property type="entry name" value="PYRIDINE NUCLEOTIDE-DISULPHIDE OXIDOREDUCTASE"/>
    <property type="match status" value="1"/>
</dbReference>
<name>A0A0R1GUM0_9LACO</name>